<comment type="caution">
    <text evidence="2">The sequence shown here is derived from an EMBL/GenBank/DDBJ whole genome shotgun (WGS) entry which is preliminary data.</text>
</comment>
<dbReference type="AlphaFoldDB" id="A0A9Q1IZL6"/>
<dbReference type="Proteomes" id="UP001152622">
    <property type="component" value="Chromosome 5"/>
</dbReference>
<evidence type="ECO:0000256" key="1">
    <source>
        <dbReference type="SAM" id="MobiDB-lite"/>
    </source>
</evidence>
<name>A0A9Q1IZL6_SYNKA</name>
<accession>A0A9Q1IZL6</accession>
<evidence type="ECO:0000313" key="2">
    <source>
        <dbReference type="EMBL" id="KAJ8359400.1"/>
    </source>
</evidence>
<sequence length="174" mass="18429">MRCYPKLSAESVKSGGVLVCLENGGRVEKESGAGFILCHAVLSIDLGVSHAPSETAARSTVPPAVQRKISSVVKSCPAVFTRPVQRLAAGRGHRVASRRRNVQRRLGPSVRLWAGLTDGAHSCASGNWPTNAGGGSRSQTRRFAVMGPRRPVEDRNRSSGAPGPLPHRPGICSF</sequence>
<gene>
    <name evidence="2" type="ORF">SKAU_G00159250</name>
</gene>
<organism evidence="2 3">
    <name type="scientific">Synaphobranchus kaupii</name>
    <name type="common">Kaup's arrowtooth eel</name>
    <dbReference type="NCBI Taxonomy" id="118154"/>
    <lineage>
        <taxon>Eukaryota</taxon>
        <taxon>Metazoa</taxon>
        <taxon>Chordata</taxon>
        <taxon>Craniata</taxon>
        <taxon>Vertebrata</taxon>
        <taxon>Euteleostomi</taxon>
        <taxon>Actinopterygii</taxon>
        <taxon>Neopterygii</taxon>
        <taxon>Teleostei</taxon>
        <taxon>Anguilliformes</taxon>
        <taxon>Synaphobranchidae</taxon>
        <taxon>Synaphobranchus</taxon>
    </lineage>
</organism>
<reference evidence="2" key="1">
    <citation type="journal article" date="2023" name="Science">
        <title>Genome structures resolve the early diversification of teleost fishes.</title>
        <authorList>
            <person name="Parey E."/>
            <person name="Louis A."/>
            <person name="Montfort J."/>
            <person name="Bouchez O."/>
            <person name="Roques C."/>
            <person name="Iampietro C."/>
            <person name="Lluch J."/>
            <person name="Castinel A."/>
            <person name="Donnadieu C."/>
            <person name="Desvignes T."/>
            <person name="Floi Bucao C."/>
            <person name="Jouanno E."/>
            <person name="Wen M."/>
            <person name="Mejri S."/>
            <person name="Dirks R."/>
            <person name="Jansen H."/>
            <person name="Henkel C."/>
            <person name="Chen W.J."/>
            <person name="Zahm M."/>
            <person name="Cabau C."/>
            <person name="Klopp C."/>
            <person name="Thompson A.W."/>
            <person name="Robinson-Rechavi M."/>
            <person name="Braasch I."/>
            <person name="Lecointre G."/>
            <person name="Bobe J."/>
            <person name="Postlethwait J.H."/>
            <person name="Berthelot C."/>
            <person name="Roest Crollius H."/>
            <person name="Guiguen Y."/>
        </authorList>
    </citation>
    <scope>NUCLEOTIDE SEQUENCE</scope>
    <source>
        <strain evidence="2">WJC10195</strain>
    </source>
</reference>
<evidence type="ECO:0000313" key="3">
    <source>
        <dbReference type="Proteomes" id="UP001152622"/>
    </source>
</evidence>
<feature type="region of interest" description="Disordered" evidence="1">
    <location>
        <begin position="125"/>
        <end position="174"/>
    </location>
</feature>
<proteinExistence type="predicted"/>
<dbReference type="EMBL" id="JAINUF010000005">
    <property type="protein sequence ID" value="KAJ8359400.1"/>
    <property type="molecule type" value="Genomic_DNA"/>
</dbReference>
<keyword evidence="3" id="KW-1185">Reference proteome</keyword>
<protein>
    <submittedName>
        <fullName evidence="2">Uncharacterized protein</fullName>
    </submittedName>
</protein>